<name>A0A1H3PDJ4_9BACT</name>
<dbReference type="RefSeq" id="WP_092743948.1">
    <property type="nucleotide sequence ID" value="NZ_FNOV01000029.1"/>
</dbReference>
<gene>
    <name evidence="2" type="ORF">SAMN04488069_1299</name>
</gene>
<organism evidence="2 3">
    <name type="scientific">Hymenobacter psychrophilus</name>
    <dbReference type="NCBI Taxonomy" id="651662"/>
    <lineage>
        <taxon>Bacteria</taxon>
        <taxon>Pseudomonadati</taxon>
        <taxon>Bacteroidota</taxon>
        <taxon>Cytophagia</taxon>
        <taxon>Cytophagales</taxon>
        <taxon>Hymenobacteraceae</taxon>
        <taxon>Hymenobacter</taxon>
    </lineage>
</organism>
<evidence type="ECO:0000256" key="1">
    <source>
        <dbReference type="SAM" id="Phobius"/>
    </source>
</evidence>
<feature type="transmembrane region" description="Helical" evidence="1">
    <location>
        <begin position="36"/>
        <end position="58"/>
    </location>
</feature>
<dbReference type="Proteomes" id="UP000199249">
    <property type="component" value="Unassembled WGS sequence"/>
</dbReference>
<protein>
    <submittedName>
        <fullName evidence="2">Uncharacterized protein</fullName>
    </submittedName>
</protein>
<keyword evidence="1" id="KW-1133">Transmembrane helix</keyword>
<dbReference type="STRING" id="651662.SAMN04488069_1299"/>
<keyword evidence="1" id="KW-0812">Transmembrane</keyword>
<reference evidence="3" key="1">
    <citation type="submission" date="2016-10" db="EMBL/GenBank/DDBJ databases">
        <authorList>
            <person name="Varghese N."/>
            <person name="Submissions S."/>
        </authorList>
    </citation>
    <scope>NUCLEOTIDE SEQUENCE [LARGE SCALE GENOMIC DNA]</scope>
    <source>
        <strain evidence="3">CGMCC 1.8975</strain>
    </source>
</reference>
<keyword evidence="1" id="KW-0472">Membrane</keyword>
<sequence length="101" mass="11229">MKTSPRPTNPNPPLPAYYLQKAQEDNEPLSRWLTRWLVIFLSILLPLWLLTGCATLSGPGGDARAERMAPEPVGLHPATVKTYTTADRFEAPMPVDTARGW</sequence>
<evidence type="ECO:0000313" key="2">
    <source>
        <dbReference type="EMBL" id="SDY99150.1"/>
    </source>
</evidence>
<evidence type="ECO:0000313" key="3">
    <source>
        <dbReference type="Proteomes" id="UP000199249"/>
    </source>
</evidence>
<proteinExistence type="predicted"/>
<dbReference type="EMBL" id="FNOV01000029">
    <property type="protein sequence ID" value="SDY99150.1"/>
    <property type="molecule type" value="Genomic_DNA"/>
</dbReference>
<keyword evidence="3" id="KW-1185">Reference proteome</keyword>
<dbReference type="AlphaFoldDB" id="A0A1H3PDJ4"/>
<accession>A0A1H3PDJ4</accession>